<feature type="compositionally biased region" description="Basic and acidic residues" evidence="1">
    <location>
        <begin position="83"/>
        <end position="94"/>
    </location>
</feature>
<feature type="region of interest" description="Disordered" evidence="1">
    <location>
        <begin position="51"/>
        <end position="111"/>
    </location>
</feature>
<protein>
    <submittedName>
        <fullName evidence="2">Uncharacterized protein</fullName>
    </submittedName>
</protein>
<sequence length="482" mass="52086">METYKDVIVSHPPAMYSQSGYTTHFAVENYKGILLCQRPSNLGSAAGFGGTGGGDSCDRGNSSSAPFVPSNPTGNPLGYGPSKESRDARAEQEALRVANQRQHQTKSSQVLSRHRRWLRSFARQVKSMKECDRQLEVEAAQRAARVREAEKRKRAEQQQQQQQQEVAVTAFSAEKACAPPYNMQKSMEAHVAATLKGTNTTAVAPSSRKPKWALTEEEAMDAELEVDRDLLDFAENLDYEKFISDFEVAEALSIMRDRVEEIAKANNWSVEDIRRAATDDDDDLSSVVSPSEAQLMLGSRERQQKGGGAATAEARAALPEAVAVHAHDWDSSSSGRGRLLKKAIGRDALALAERLFAASPSLQKVHTRHSLARVLQRCALEGNVGVTEATLLQHASNGNAAKSSGVNGNAVSPSPAAVDPPAIPEPLVVRMGADATPASISHADGLTGGPAAGIQPERILRELQQSKERTQGLPYLYRCPAI</sequence>
<feature type="region of interest" description="Disordered" evidence="1">
    <location>
        <begin position="401"/>
        <end position="423"/>
    </location>
</feature>
<feature type="compositionally biased region" description="Polar residues" evidence="1">
    <location>
        <begin position="61"/>
        <end position="74"/>
    </location>
</feature>
<evidence type="ECO:0000313" key="3">
    <source>
        <dbReference type="Proteomes" id="UP000419144"/>
    </source>
</evidence>
<dbReference type="Proteomes" id="UP000419144">
    <property type="component" value="Unassembled WGS sequence"/>
</dbReference>
<dbReference type="AlphaFoldDB" id="A0A640KDF0"/>
<reference evidence="2" key="1">
    <citation type="submission" date="2019-11" db="EMBL/GenBank/DDBJ databases">
        <title>Leishmania tarentolae CDS.</title>
        <authorList>
            <person name="Goto Y."/>
            <person name="Yamagishi J."/>
        </authorList>
    </citation>
    <scope>NUCLEOTIDE SEQUENCE [LARGE SCALE GENOMIC DNA]</scope>
    <source>
        <strain evidence="2">Parrot Tar II</strain>
    </source>
</reference>
<feature type="compositionally biased region" description="Polar residues" evidence="1">
    <location>
        <begin position="99"/>
        <end position="111"/>
    </location>
</feature>
<evidence type="ECO:0000313" key="2">
    <source>
        <dbReference type="EMBL" id="GET87211.1"/>
    </source>
</evidence>
<dbReference type="EMBL" id="BLBS01000019">
    <property type="protein sequence ID" value="GET87211.1"/>
    <property type="molecule type" value="Genomic_DNA"/>
</dbReference>
<feature type="compositionally biased region" description="Low complexity" evidence="1">
    <location>
        <begin position="410"/>
        <end position="420"/>
    </location>
</feature>
<proteinExistence type="predicted"/>
<evidence type="ECO:0000256" key="1">
    <source>
        <dbReference type="SAM" id="MobiDB-lite"/>
    </source>
</evidence>
<accession>A0A640KDF0</accession>
<keyword evidence="3" id="KW-1185">Reference proteome</keyword>
<dbReference type="OrthoDB" id="250654at2759"/>
<dbReference type="PANTHER" id="PTHR41747:SF1">
    <property type="entry name" value="CHROMOSOME UNDETERMINED SCAFFOLD_128, WHOLE GENOME SHOTGUN SEQUENCE"/>
    <property type="match status" value="1"/>
</dbReference>
<name>A0A640KDF0_LEITA</name>
<dbReference type="PANTHER" id="PTHR41747">
    <property type="entry name" value="CHROMOSOME UNDETERMINED SCAFFOLD_128, WHOLE GENOME SHOTGUN SEQUENCE"/>
    <property type="match status" value="1"/>
</dbReference>
<gene>
    <name evidence="2" type="ORF">LtaPh_1502900</name>
</gene>
<dbReference type="VEuPathDB" id="TriTrypDB:LtaPh_1502900"/>
<comment type="caution">
    <text evidence="2">The sequence shown here is derived from an EMBL/GenBank/DDBJ whole genome shotgun (WGS) entry which is preliminary data.</text>
</comment>
<organism evidence="2 3">
    <name type="scientific">Leishmania tarentolae</name>
    <name type="common">Sauroleishmania tarentolae</name>
    <dbReference type="NCBI Taxonomy" id="5689"/>
    <lineage>
        <taxon>Eukaryota</taxon>
        <taxon>Discoba</taxon>
        <taxon>Euglenozoa</taxon>
        <taxon>Kinetoplastea</taxon>
        <taxon>Metakinetoplastina</taxon>
        <taxon>Trypanosomatida</taxon>
        <taxon>Trypanosomatidae</taxon>
        <taxon>Leishmaniinae</taxon>
        <taxon>Leishmania</taxon>
        <taxon>lizard Leishmania</taxon>
    </lineage>
</organism>